<dbReference type="Pfam" id="PF09722">
    <property type="entry name" value="Xre_MbcA_ParS_C"/>
    <property type="match status" value="1"/>
</dbReference>
<name>A0AAW9DWQ6_ACIAO</name>
<evidence type="ECO:0000259" key="2">
    <source>
        <dbReference type="Pfam" id="PF20432"/>
    </source>
</evidence>
<dbReference type="InterPro" id="IPR011979">
    <property type="entry name" value="Antitox_Xre"/>
</dbReference>
<sequence length="126" mass="13949">MNIAMTGLEAVREIRSGLPVERVDEAIRDGLLTAVEVDQIAVPRKTLAHRRQIGRLSVEQSDRFARLLRMIATAEDVFGTRQKAAQWLRRPTTVLDGQAPLQLLDTDAGAREVESLLIRISHGIAA</sequence>
<protein>
    <submittedName>
        <fullName evidence="3">Antitoxin Xre/MbcA/ParS toxin-binding domain-containing protein</fullName>
    </submittedName>
</protein>
<organism evidence="3 4">
    <name type="scientific">Acidiphilium acidophilum</name>
    <name type="common">Thiobacillus acidophilus</name>
    <dbReference type="NCBI Taxonomy" id="76588"/>
    <lineage>
        <taxon>Bacteria</taxon>
        <taxon>Pseudomonadati</taxon>
        <taxon>Pseudomonadota</taxon>
        <taxon>Alphaproteobacteria</taxon>
        <taxon>Acetobacterales</taxon>
        <taxon>Acidocellaceae</taxon>
        <taxon>Acidiphilium</taxon>
    </lineage>
</organism>
<accession>A0AAW9DWQ6</accession>
<dbReference type="InterPro" id="IPR024467">
    <property type="entry name" value="Xre/MbcA/ParS-like_toxin-bd"/>
</dbReference>
<reference evidence="3 4" key="1">
    <citation type="submission" date="2023-11" db="EMBL/GenBank/DDBJ databases">
        <title>MicrobeMod: A computational toolkit for identifying prokaryotic methylation and restriction-modification with nanopore sequencing.</title>
        <authorList>
            <person name="Crits-Christoph A."/>
            <person name="Kang S.C."/>
            <person name="Lee H."/>
            <person name="Ostrov N."/>
        </authorList>
    </citation>
    <scope>NUCLEOTIDE SEQUENCE [LARGE SCALE GENOMIC DNA]</scope>
    <source>
        <strain evidence="3 4">DSMZ 700</strain>
    </source>
</reference>
<keyword evidence="4" id="KW-1185">Reference proteome</keyword>
<proteinExistence type="predicted"/>
<dbReference type="GO" id="GO:0003677">
    <property type="term" value="F:DNA binding"/>
    <property type="evidence" value="ECO:0007669"/>
    <property type="project" value="InterPro"/>
</dbReference>
<dbReference type="NCBIfam" id="TIGR02293">
    <property type="entry name" value="TAS_TIGR02293"/>
    <property type="match status" value="1"/>
</dbReference>
<dbReference type="Pfam" id="PF20432">
    <property type="entry name" value="Xre-like-HTH"/>
    <property type="match status" value="1"/>
</dbReference>
<evidence type="ECO:0000259" key="1">
    <source>
        <dbReference type="Pfam" id="PF09722"/>
    </source>
</evidence>
<dbReference type="EMBL" id="JAWXYB010000018">
    <property type="protein sequence ID" value="MDX5933047.1"/>
    <property type="molecule type" value="Genomic_DNA"/>
</dbReference>
<gene>
    <name evidence="3" type="ORF">SIL87_20045</name>
</gene>
<comment type="caution">
    <text evidence="3">The sequence shown here is derived from an EMBL/GenBank/DDBJ whole genome shotgun (WGS) entry which is preliminary data.</text>
</comment>
<feature type="domain" description="Antitoxin Xre/MbcA/ParS-like toxin-binding" evidence="1">
    <location>
        <begin position="74"/>
        <end position="123"/>
    </location>
</feature>
<dbReference type="Proteomes" id="UP001279553">
    <property type="component" value="Unassembled WGS sequence"/>
</dbReference>
<dbReference type="AlphaFoldDB" id="A0AAW9DWQ6"/>
<evidence type="ECO:0000313" key="4">
    <source>
        <dbReference type="Proteomes" id="UP001279553"/>
    </source>
</evidence>
<dbReference type="InterPro" id="IPR046847">
    <property type="entry name" value="Xre-like_HTH"/>
</dbReference>
<feature type="domain" description="Antitoxin Xre-like helix-turn-helix" evidence="2">
    <location>
        <begin position="10"/>
        <end position="69"/>
    </location>
</feature>
<evidence type="ECO:0000313" key="3">
    <source>
        <dbReference type="EMBL" id="MDX5933047.1"/>
    </source>
</evidence>